<dbReference type="EMBL" id="ACVC01000228">
    <property type="protein sequence ID" value="EFO61430.1"/>
    <property type="molecule type" value="Genomic_DNA"/>
</dbReference>
<proteinExistence type="predicted"/>
<accession>E1F7Z1</accession>
<evidence type="ECO:0000313" key="3">
    <source>
        <dbReference type="Proteomes" id="UP000008974"/>
    </source>
</evidence>
<evidence type="ECO:0000256" key="1">
    <source>
        <dbReference type="SAM" id="MobiDB-lite"/>
    </source>
</evidence>
<organism evidence="2 3">
    <name type="scientific">Giardia intestinalis (strain P15)</name>
    <name type="common">Giardia lamblia</name>
    <dbReference type="NCBI Taxonomy" id="658858"/>
    <lineage>
        <taxon>Eukaryota</taxon>
        <taxon>Metamonada</taxon>
        <taxon>Diplomonadida</taxon>
        <taxon>Hexamitidae</taxon>
        <taxon>Giardiinae</taxon>
        <taxon>Giardia</taxon>
    </lineage>
</organism>
<name>E1F7Z1_GIAIA</name>
<comment type="caution">
    <text evidence="2">The sequence shown here is derived from an EMBL/GenBank/DDBJ whole genome shotgun (WGS) entry which is preliminary data.</text>
</comment>
<sequence>MLDSRASALDHSQVKPPPVNEDVSRILPSRKVQSLDGGELVSDSTKDSDVGRRASLIPEAGLRCHVCFGNHLLEAPISAVHDNEDGVGVFGQSLPQETRK</sequence>
<dbReference type="VEuPathDB" id="GiardiaDB:GLP15_1621"/>
<reference evidence="2 3" key="1">
    <citation type="journal article" date="2010" name="BMC Genomics">
        <title>Genome analysis and comparative genomics of a Giardia intestinalis assemblage E isolate.</title>
        <authorList>
            <person name="Jerlstrom-Hultqvist J."/>
            <person name="Franzen O."/>
            <person name="Ankarklev J."/>
            <person name="Xu F."/>
            <person name="Nohynkova E."/>
            <person name="Andersson J.O."/>
            <person name="Svard S.G."/>
            <person name="Andersson B."/>
        </authorList>
    </citation>
    <scope>NUCLEOTIDE SEQUENCE [LARGE SCALE GENOMIC DNA]</scope>
    <source>
        <strain evidence="2 3">P15</strain>
    </source>
</reference>
<gene>
    <name evidence="2" type="ORF">GLP15_1621</name>
</gene>
<protein>
    <submittedName>
        <fullName evidence="2">Uncharacterized protein</fullName>
    </submittedName>
</protein>
<evidence type="ECO:0000313" key="2">
    <source>
        <dbReference type="EMBL" id="EFO61430.1"/>
    </source>
</evidence>
<dbReference type="Proteomes" id="UP000008974">
    <property type="component" value="Unassembled WGS sequence"/>
</dbReference>
<feature type="region of interest" description="Disordered" evidence="1">
    <location>
        <begin position="1"/>
        <end position="28"/>
    </location>
</feature>
<dbReference type="AlphaFoldDB" id="E1F7Z1"/>